<dbReference type="GO" id="GO:0070286">
    <property type="term" value="P:axonemal dynein complex assembly"/>
    <property type="evidence" value="ECO:0007669"/>
    <property type="project" value="Ensembl"/>
</dbReference>
<feature type="region of interest" description="Disordered" evidence="2">
    <location>
        <begin position="20"/>
        <end position="87"/>
    </location>
</feature>
<dbReference type="PANTHER" id="PTHR21083">
    <property type="entry name" value="TWISTER"/>
    <property type="match status" value="1"/>
</dbReference>
<dbReference type="GeneTree" id="ENSGT00390000015219"/>
<organism evidence="4">
    <name type="scientific">Petromyzon marinus</name>
    <name type="common">Sea lamprey</name>
    <dbReference type="NCBI Taxonomy" id="7757"/>
    <lineage>
        <taxon>Eukaryota</taxon>
        <taxon>Metazoa</taxon>
        <taxon>Chordata</taxon>
        <taxon>Craniata</taxon>
        <taxon>Vertebrata</taxon>
        <taxon>Cyclostomata</taxon>
        <taxon>Hyperoartia</taxon>
        <taxon>Petromyzontiformes</taxon>
        <taxon>Petromyzontidae</taxon>
        <taxon>Petromyzon</taxon>
    </lineage>
</organism>
<dbReference type="AlphaFoldDB" id="S4RZU9"/>
<feature type="compositionally biased region" description="Polar residues" evidence="2">
    <location>
        <begin position="58"/>
        <end position="68"/>
    </location>
</feature>
<dbReference type="Ensembl" id="ENSPMAT00000010786.1">
    <property type="protein sequence ID" value="ENSPMAP00000010740.1"/>
    <property type="gene ID" value="ENSPMAG00000009770.1"/>
</dbReference>
<dbReference type="GO" id="GO:0030317">
    <property type="term" value="P:flagellated sperm motility"/>
    <property type="evidence" value="ECO:0007669"/>
    <property type="project" value="TreeGrafter"/>
</dbReference>
<evidence type="ECO:0000259" key="3">
    <source>
        <dbReference type="Pfam" id="PF18201"/>
    </source>
</evidence>
<dbReference type="STRING" id="7757.ENSPMAP00000010740"/>
<dbReference type="OMA" id="ESMVVHK"/>
<name>S4RZU9_PETMA</name>
<dbReference type="HOGENOM" id="CLU_106090_1_0_1"/>
<proteinExistence type="inferred from homology"/>
<protein>
    <submittedName>
        <fullName evidence="4">Dynein axonemal assembly factor 6</fullName>
    </submittedName>
</protein>
<dbReference type="Pfam" id="PF18201">
    <property type="entry name" value="PIH1_CS"/>
    <property type="match status" value="1"/>
</dbReference>
<reference evidence="4" key="2">
    <citation type="submission" date="2025-09" db="UniProtKB">
        <authorList>
            <consortium name="Ensembl"/>
        </authorList>
    </citation>
    <scope>IDENTIFICATION</scope>
</reference>
<reference evidence="4" key="1">
    <citation type="submission" date="2025-08" db="UniProtKB">
        <authorList>
            <consortium name="Ensembl"/>
        </authorList>
    </citation>
    <scope>IDENTIFICATION</scope>
</reference>
<accession>S4RZU9</accession>
<evidence type="ECO:0000256" key="1">
    <source>
        <dbReference type="ARBA" id="ARBA00008511"/>
    </source>
</evidence>
<evidence type="ECO:0000256" key="2">
    <source>
        <dbReference type="SAM" id="MobiDB-lite"/>
    </source>
</evidence>
<dbReference type="GO" id="GO:0045505">
    <property type="term" value="F:dynein intermediate chain binding"/>
    <property type="evidence" value="ECO:0007669"/>
    <property type="project" value="TreeGrafter"/>
</dbReference>
<dbReference type="GO" id="GO:0051087">
    <property type="term" value="F:protein-folding chaperone binding"/>
    <property type="evidence" value="ECO:0007669"/>
    <property type="project" value="InterPro"/>
</dbReference>
<dbReference type="GO" id="GO:0005737">
    <property type="term" value="C:cytoplasm"/>
    <property type="evidence" value="ECO:0007669"/>
    <property type="project" value="TreeGrafter"/>
</dbReference>
<dbReference type="InterPro" id="IPR041442">
    <property type="entry name" value="PIH1D1/2/3_CS-like"/>
</dbReference>
<evidence type="ECO:0000313" key="4">
    <source>
        <dbReference type="Ensembl" id="ENSPMAP00000010740.1"/>
    </source>
</evidence>
<dbReference type="PANTHER" id="PTHR21083:SF0">
    <property type="entry name" value="DYNEIN AXONEMAL ASSEMBLY FACTOR 6"/>
    <property type="match status" value="1"/>
</dbReference>
<dbReference type="InterPro" id="IPR026697">
    <property type="entry name" value="DNAAF6"/>
</dbReference>
<sequence>MAELGFSSVDIAALAGLLAAGPGSRQDDDDDEGEELRVSSLNRLGPGDIGPAKKEPKTSATVKPNSSKDIWDEDEVPIGPQYDDTPDHRLQPEYEVLFKQKVGTEDIFLGMGRKDSSSACCEDMLIKVKLPGSRSADITLDVHDTFLDVRTDTYKLGLHLPHAVHSKEGHARFVSDTQTLELTLPMRREFDFINFS</sequence>
<feature type="domain" description="PIH1D1/2/3 CS-like" evidence="3">
    <location>
        <begin position="91"/>
        <end position="185"/>
    </location>
</feature>
<comment type="similarity">
    <text evidence="1">Belongs to the PIH1 family.</text>
</comment>